<evidence type="ECO:0000313" key="8">
    <source>
        <dbReference type="Proteomes" id="UP000182002"/>
    </source>
</evidence>
<dbReference type="AlphaFoldDB" id="A0A1F8DQY8"/>
<evidence type="ECO:0000256" key="1">
    <source>
        <dbReference type="ARBA" id="ARBA00022694"/>
    </source>
</evidence>
<evidence type="ECO:0000256" key="5">
    <source>
        <dbReference type="ARBA" id="ARBA00022884"/>
    </source>
</evidence>
<evidence type="ECO:0000256" key="4">
    <source>
        <dbReference type="ARBA" id="ARBA00022801"/>
    </source>
</evidence>
<dbReference type="EC" id="3.1.26.5" evidence="6"/>
<gene>
    <name evidence="7" type="ORF">A3J77_00165</name>
</gene>
<evidence type="ECO:0000256" key="3">
    <source>
        <dbReference type="ARBA" id="ARBA00022759"/>
    </source>
</evidence>
<dbReference type="Proteomes" id="UP000182002">
    <property type="component" value="Unassembled WGS sequence"/>
</dbReference>
<dbReference type="InterPro" id="IPR014721">
    <property type="entry name" value="Ribsml_uS5_D2-typ_fold_subgr"/>
</dbReference>
<dbReference type="NCBIfam" id="TIGR00188">
    <property type="entry name" value="rnpA"/>
    <property type="match status" value="1"/>
</dbReference>
<keyword evidence="5" id="KW-0694">RNA-binding</keyword>
<proteinExistence type="predicted"/>
<keyword evidence="3" id="KW-0255">Endonuclease</keyword>
<keyword evidence="2" id="KW-0540">Nuclease</keyword>
<name>A0A1F8DQY8_9BACT</name>
<reference evidence="7 8" key="1">
    <citation type="journal article" date="2016" name="Nat. Commun.">
        <title>Thousands of microbial genomes shed light on interconnected biogeochemical processes in an aquifer system.</title>
        <authorList>
            <person name="Anantharaman K."/>
            <person name="Brown C.T."/>
            <person name="Hug L.A."/>
            <person name="Sharon I."/>
            <person name="Castelle C.J."/>
            <person name="Probst A.J."/>
            <person name="Thomas B.C."/>
            <person name="Singh A."/>
            <person name="Wilkins M.J."/>
            <person name="Karaoz U."/>
            <person name="Brodie E.L."/>
            <person name="Williams K.H."/>
            <person name="Hubbard S.S."/>
            <person name="Banfield J.F."/>
        </authorList>
    </citation>
    <scope>NUCLEOTIDE SEQUENCE [LARGE SCALE GENOMIC DNA]</scope>
</reference>
<dbReference type="InterPro" id="IPR000100">
    <property type="entry name" value="RNase_P"/>
</dbReference>
<dbReference type="Gene3D" id="3.30.230.10">
    <property type="match status" value="1"/>
</dbReference>
<keyword evidence="1" id="KW-0819">tRNA processing</keyword>
<dbReference type="GO" id="GO:0008033">
    <property type="term" value="P:tRNA processing"/>
    <property type="evidence" value="ECO:0007669"/>
    <property type="project" value="UniProtKB-KW"/>
</dbReference>
<dbReference type="EMBL" id="MGIO01000004">
    <property type="protein sequence ID" value="OGM90258.1"/>
    <property type="molecule type" value="Genomic_DNA"/>
</dbReference>
<sequence>MLQKVFRLPIHEWMEDKKSKTIAVNGNFFIARKRENRKNFSRFGILVNTKVFKGAVERNRIKRKVFEVIRVLELCQVPGKDILISVLPIAANLPEKKVIESLLLILKKI</sequence>
<evidence type="ECO:0000256" key="2">
    <source>
        <dbReference type="ARBA" id="ARBA00022722"/>
    </source>
</evidence>
<evidence type="ECO:0000313" key="7">
    <source>
        <dbReference type="EMBL" id="OGM90258.1"/>
    </source>
</evidence>
<comment type="caution">
    <text evidence="7">The sequence shown here is derived from an EMBL/GenBank/DDBJ whole genome shotgun (WGS) entry which is preliminary data.</text>
</comment>
<dbReference type="InterPro" id="IPR020568">
    <property type="entry name" value="Ribosomal_Su5_D2-typ_SF"/>
</dbReference>
<protein>
    <recommendedName>
        <fullName evidence="6">Ribonuclease P protein component</fullName>
        <ecNumber evidence="6">3.1.26.5</ecNumber>
    </recommendedName>
</protein>
<dbReference type="GO" id="GO:0004526">
    <property type="term" value="F:ribonuclease P activity"/>
    <property type="evidence" value="ECO:0007669"/>
    <property type="project" value="UniProtKB-UniRule"/>
</dbReference>
<evidence type="ECO:0000256" key="6">
    <source>
        <dbReference type="NCBIfam" id="TIGR00188"/>
    </source>
</evidence>
<keyword evidence="4" id="KW-0378">Hydrolase</keyword>
<organism evidence="7 8">
    <name type="scientific">Candidatus Wolfebacteria bacterium RBG_13_41_7</name>
    <dbReference type="NCBI Taxonomy" id="1802554"/>
    <lineage>
        <taxon>Bacteria</taxon>
        <taxon>Candidatus Wolfeibacteriota</taxon>
    </lineage>
</organism>
<dbReference type="GO" id="GO:0000049">
    <property type="term" value="F:tRNA binding"/>
    <property type="evidence" value="ECO:0007669"/>
    <property type="project" value="InterPro"/>
</dbReference>
<dbReference type="SUPFAM" id="SSF54211">
    <property type="entry name" value="Ribosomal protein S5 domain 2-like"/>
    <property type="match status" value="1"/>
</dbReference>
<accession>A0A1F8DQY8</accession>
<dbReference type="Pfam" id="PF00825">
    <property type="entry name" value="Ribonuclease_P"/>
    <property type="match status" value="1"/>
</dbReference>